<evidence type="ECO:0000256" key="4">
    <source>
        <dbReference type="ARBA" id="ARBA00022898"/>
    </source>
</evidence>
<evidence type="ECO:0000259" key="6">
    <source>
        <dbReference type="Pfam" id="PF00266"/>
    </source>
</evidence>
<dbReference type="Proteomes" id="UP000198668">
    <property type="component" value="Unassembled WGS sequence"/>
</dbReference>
<dbReference type="RefSeq" id="WP_177186218.1">
    <property type="nucleotide sequence ID" value="NZ_FOQE01000029.1"/>
</dbReference>
<evidence type="ECO:0000256" key="2">
    <source>
        <dbReference type="ARBA" id="ARBA00010447"/>
    </source>
</evidence>
<dbReference type="AlphaFoldDB" id="A0A1I3D5I8"/>
<dbReference type="InterPro" id="IPR015421">
    <property type="entry name" value="PyrdxlP-dep_Trfase_major"/>
</dbReference>
<dbReference type="InterPro" id="IPR016454">
    <property type="entry name" value="Cysteine_dSase"/>
</dbReference>
<dbReference type="Pfam" id="PF00266">
    <property type="entry name" value="Aminotran_5"/>
    <property type="match status" value="1"/>
</dbReference>
<dbReference type="InterPro" id="IPR015424">
    <property type="entry name" value="PyrdxlP-dep_Trfase"/>
</dbReference>
<gene>
    <name evidence="7" type="ORF">SAMN04489868_12918</name>
</gene>
<comment type="similarity">
    <text evidence="2">Belongs to the class-V pyridoxal-phosphate-dependent aminotransferase family. Csd subfamily.</text>
</comment>
<proteinExistence type="inferred from homology"/>
<dbReference type="SUPFAM" id="SSF53383">
    <property type="entry name" value="PLP-dependent transferases"/>
    <property type="match status" value="1"/>
</dbReference>
<comment type="cofactor">
    <cofactor evidence="1">
        <name>pyridoxal 5'-phosphate</name>
        <dbReference type="ChEBI" id="CHEBI:597326"/>
    </cofactor>
</comment>
<keyword evidence="4" id="KW-0663">Pyridoxal phosphate</keyword>
<sequence>MYYFDNSATTLKKPSGVAEAVYHAIADEQLGNPARGSHDAALNALRLTESVRQQVAALFGVCDASHVSFMPNATTALNTAIRSLLSPEDHILTTVTEHNAVLRPLYQLEERGAKLSFVPVDEDGILQYQAFEELLRPDTRAVVINHASNVTGNVVDLDWIGRFCQKHRLLLIVDAAQSAGILEINMEQQHIDALCFTGHKSLYGPQGTGGLCLASKTHQLKPVFTGGSGFHSFDKQFPTDLPTVFEPGTQNVHGLAGLKAGLSYVNEHGLSALRQKVNSLAADFAHQIKTIPGVQLYGKYEEQTTSPIKMARVPVVSLNLTNWSSGDLSDALFMDHDIAVRPGAHCAPLIHQALGTEKQGMVRFSFSSFNTTEEVTHAVKALQELAKESM</sequence>
<organism evidence="7 8">
    <name type="scientific">Pisciglobus halotolerans</name>
    <dbReference type="NCBI Taxonomy" id="745365"/>
    <lineage>
        <taxon>Bacteria</taxon>
        <taxon>Bacillati</taxon>
        <taxon>Bacillota</taxon>
        <taxon>Bacilli</taxon>
        <taxon>Lactobacillales</taxon>
        <taxon>Carnobacteriaceae</taxon>
    </lineage>
</organism>
<dbReference type="PANTHER" id="PTHR43586">
    <property type="entry name" value="CYSTEINE DESULFURASE"/>
    <property type="match status" value="1"/>
</dbReference>
<dbReference type="GO" id="GO:0031071">
    <property type="term" value="F:cysteine desulfurase activity"/>
    <property type="evidence" value="ECO:0007669"/>
    <property type="project" value="UniProtKB-EC"/>
</dbReference>
<dbReference type="InterPro" id="IPR000192">
    <property type="entry name" value="Aminotrans_V_dom"/>
</dbReference>
<evidence type="ECO:0000313" key="7">
    <source>
        <dbReference type="EMBL" id="SFH81982.1"/>
    </source>
</evidence>
<keyword evidence="8" id="KW-1185">Reference proteome</keyword>
<reference evidence="7 8" key="1">
    <citation type="submission" date="2016-10" db="EMBL/GenBank/DDBJ databases">
        <authorList>
            <person name="de Groot N.N."/>
        </authorList>
    </citation>
    <scope>NUCLEOTIDE SEQUENCE [LARGE SCALE GENOMIC DNA]</scope>
    <source>
        <strain evidence="7 8">DSM 27630</strain>
    </source>
</reference>
<dbReference type="InterPro" id="IPR015422">
    <property type="entry name" value="PyrdxlP-dep_Trfase_small"/>
</dbReference>
<evidence type="ECO:0000313" key="8">
    <source>
        <dbReference type="Proteomes" id="UP000198668"/>
    </source>
</evidence>
<dbReference type="EC" id="2.8.1.7" evidence="3"/>
<evidence type="ECO:0000256" key="5">
    <source>
        <dbReference type="ARBA" id="ARBA00050776"/>
    </source>
</evidence>
<dbReference type="PIRSF" id="PIRSF005572">
    <property type="entry name" value="NifS"/>
    <property type="match status" value="1"/>
</dbReference>
<evidence type="ECO:0000256" key="3">
    <source>
        <dbReference type="ARBA" id="ARBA00012239"/>
    </source>
</evidence>
<dbReference type="PANTHER" id="PTHR43586:SF4">
    <property type="entry name" value="ISOPENICILLIN N EPIMERASE"/>
    <property type="match status" value="1"/>
</dbReference>
<dbReference type="NCBIfam" id="TIGR01977">
    <property type="entry name" value="am_tr_V_EF2568"/>
    <property type="match status" value="1"/>
</dbReference>
<dbReference type="Gene3D" id="3.40.640.10">
    <property type="entry name" value="Type I PLP-dependent aspartate aminotransferase-like (Major domain)"/>
    <property type="match status" value="1"/>
</dbReference>
<name>A0A1I3D5I8_9LACT</name>
<dbReference type="Gene3D" id="3.90.1150.10">
    <property type="entry name" value="Aspartate Aminotransferase, domain 1"/>
    <property type="match status" value="1"/>
</dbReference>
<accession>A0A1I3D5I8</accession>
<protein>
    <recommendedName>
        <fullName evidence="3">cysteine desulfurase</fullName>
        <ecNumber evidence="3">2.8.1.7</ecNumber>
    </recommendedName>
</protein>
<comment type="catalytic activity">
    <reaction evidence="5">
        <text>(sulfur carrier)-H + L-cysteine = (sulfur carrier)-SH + L-alanine</text>
        <dbReference type="Rhea" id="RHEA:43892"/>
        <dbReference type="Rhea" id="RHEA-COMP:14737"/>
        <dbReference type="Rhea" id="RHEA-COMP:14739"/>
        <dbReference type="ChEBI" id="CHEBI:29917"/>
        <dbReference type="ChEBI" id="CHEBI:35235"/>
        <dbReference type="ChEBI" id="CHEBI:57972"/>
        <dbReference type="ChEBI" id="CHEBI:64428"/>
        <dbReference type="EC" id="2.8.1.7"/>
    </reaction>
</comment>
<dbReference type="InterPro" id="IPR010969">
    <property type="entry name" value="Cys_dSase-rel_unknwn_funct"/>
</dbReference>
<evidence type="ECO:0000256" key="1">
    <source>
        <dbReference type="ARBA" id="ARBA00001933"/>
    </source>
</evidence>
<dbReference type="EMBL" id="FOQE01000029">
    <property type="protein sequence ID" value="SFH81982.1"/>
    <property type="molecule type" value="Genomic_DNA"/>
</dbReference>
<feature type="domain" description="Aminotransferase class V" evidence="6">
    <location>
        <begin position="3"/>
        <end position="376"/>
    </location>
</feature>